<reference evidence="1 2" key="1">
    <citation type="journal article" date="2023" name="Life. Sci Alliance">
        <title>Evolutionary insights into 3D genome organization and epigenetic landscape of Vigna mungo.</title>
        <authorList>
            <person name="Junaid A."/>
            <person name="Singh B."/>
            <person name="Bhatia S."/>
        </authorList>
    </citation>
    <scope>NUCLEOTIDE SEQUENCE [LARGE SCALE GENOMIC DNA]</scope>
    <source>
        <strain evidence="1">Urdbean</strain>
    </source>
</reference>
<name>A0AAQ3NYV3_VIGMU</name>
<proteinExistence type="predicted"/>
<gene>
    <name evidence="1" type="ORF">V8G54_005777</name>
</gene>
<dbReference type="Proteomes" id="UP001374535">
    <property type="component" value="Chromosome 2"/>
</dbReference>
<keyword evidence="2" id="KW-1185">Reference proteome</keyword>
<dbReference type="AlphaFoldDB" id="A0AAQ3NYV3"/>
<protein>
    <submittedName>
        <fullName evidence="1">Uncharacterized protein</fullName>
    </submittedName>
</protein>
<evidence type="ECO:0000313" key="2">
    <source>
        <dbReference type="Proteomes" id="UP001374535"/>
    </source>
</evidence>
<sequence length="119" mass="13066">MTSLVEQEGDASEETFTLELPAPPGWKKKENILEAACYTRLALLSWLEQSLNAPEEFVTAVIQPVAAKIMAFCGLSSCSSTLISGWPPSPPSTCHLSHSTPTFVFCHLSWEIRVAIWLS</sequence>
<evidence type="ECO:0000313" key="1">
    <source>
        <dbReference type="EMBL" id="WVZ18455.1"/>
    </source>
</evidence>
<organism evidence="1 2">
    <name type="scientific">Vigna mungo</name>
    <name type="common">Black gram</name>
    <name type="synonym">Phaseolus mungo</name>
    <dbReference type="NCBI Taxonomy" id="3915"/>
    <lineage>
        <taxon>Eukaryota</taxon>
        <taxon>Viridiplantae</taxon>
        <taxon>Streptophyta</taxon>
        <taxon>Embryophyta</taxon>
        <taxon>Tracheophyta</taxon>
        <taxon>Spermatophyta</taxon>
        <taxon>Magnoliopsida</taxon>
        <taxon>eudicotyledons</taxon>
        <taxon>Gunneridae</taxon>
        <taxon>Pentapetalae</taxon>
        <taxon>rosids</taxon>
        <taxon>fabids</taxon>
        <taxon>Fabales</taxon>
        <taxon>Fabaceae</taxon>
        <taxon>Papilionoideae</taxon>
        <taxon>50 kb inversion clade</taxon>
        <taxon>NPAAA clade</taxon>
        <taxon>indigoferoid/millettioid clade</taxon>
        <taxon>Phaseoleae</taxon>
        <taxon>Vigna</taxon>
    </lineage>
</organism>
<dbReference type="EMBL" id="CP144699">
    <property type="protein sequence ID" value="WVZ18455.1"/>
    <property type="molecule type" value="Genomic_DNA"/>
</dbReference>
<accession>A0AAQ3NYV3</accession>